<protein>
    <submittedName>
        <fullName evidence="6">Autotransporter domain-containing protein</fullName>
    </submittedName>
</protein>
<evidence type="ECO:0000256" key="2">
    <source>
        <dbReference type="ARBA" id="ARBA00022729"/>
    </source>
</evidence>
<evidence type="ECO:0000256" key="4">
    <source>
        <dbReference type="SAM" id="SignalP"/>
    </source>
</evidence>
<dbReference type="InterPro" id="IPR005546">
    <property type="entry name" value="Autotransporte_beta"/>
</dbReference>
<dbReference type="SUPFAM" id="SSF52266">
    <property type="entry name" value="SGNH hydrolase"/>
    <property type="match status" value="1"/>
</dbReference>
<feature type="domain" description="Autotransporter" evidence="5">
    <location>
        <begin position="333"/>
        <end position="603"/>
    </location>
</feature>
<feature type="signal peptide" evidence="4">
    <location>
        <begin position="1"/>
        <end position="21"/>
    </location>
</feature>
<evidence type="ECO:0000313" key="6">
    <source>
        <dbReference type="EMBL" id="MFB9887843.1"/>
    </source>
</evidence>
<organism evidence="6 7">
    <name type="scientific">Balneatrix alpica</name>
    <dbReference type="NCBI Taxonomy" id="75684"/>
    <lineage>
        <taxon>Bacteria</taxon>
        <taxon>Pseudomonadati</taxon>
        <taxon>Pseudomonadota</taxon>
        <taxon>Gammaproteobacteria</taxon>
        <taxon>Oceanospirillales</taxon>
        <taxon>Balneatrichaceae</taxon>
        <taxon>Balneatrix</taxon>
    </lineage>
</organism>
<evidence type="ECO:0000313" key="7">
    <source>
        <dbReference type="Proteomes" id="UP001589628"/>
    </source>
</evidence>
<dbReference type="InterPro" id="IPR036709">
    <property type="entry name" value="Autotransporte_beta_dom_sf"/>
</dbReference>
<dbReference type="InterPro" id="IPR051058">
    <property type="entry name" value="GDSL_Est/Lipase"/>
</dbReference>
<dbReference type="Pfam" id="PF00657">
    <property type="entry name" value="Lipase_GDSL"/>
    <property type="match status" value="1"/>
</dbReference>
<dbReference type="PROSITE" id="PS51208">
    <property type="entry name" value="AUTOTRANSPORTER"/>
    <property type="match status" value="1"/>
</dbReference>
<dbReference type="PANTHER" id="PTHR45648">
    <property type="entry name" value="GDSL LIPASE/ACYLHYDROLASE FAMILY PROTEIN (AFU_ORTHOLOGUE AFUA_4G14700)"/>
    <property type="match status" value="1"/>
</dbReference>
<dbReference type="InterPro" id="IPR001087">
    <property type="entry name" value="GDSL"/>
</dbReference>
<comment type="similarity">
    <text evidence="1">Belongs to the 'GDSL' lipolytic enzyme family.</text>
</comment>
<dbReference type="CDD" id="cd01847">
    <property type="entry name" value="Triacylglycerol_lipase_like"/>
    <property type="match status" value="1"/>
</dbReference>
<keyword evidence="2 4" id="KW-0732">Signal</keyword>
<dbReference type="Pfam" id="PF03797">
    <property type="entry name" value="Autotransporter"/>
    <property type="match status" value="1"/>
</dbReference>
<reference evidence="6 7" key="1">
    <citation type="submission" date="2024-09" db="EMBL/GenBank/DDBJ databases">
        <authorList>
            <person name="Sun Q."/>
            <person name="Mori K."/>
        </authorList>
    </citation>
    <scope>NUCLEOTIDE SEQUENCE [LARGE SCALE GENOMIC DNA]</scope>
    <source>
        <strain evidence="6 7">ATCC 51285</strain>
    </source>
</reference>
<dbReference type="Proteomes" id="UP001589628">
    <property type="component" value="Unassembled WGS sequence"/>
</dbReference>
<dbReference type="Gene3D" id="2.40.128.130">
    <property type="entry name" value="Autotransporter beta-domain"/>
    <property type="match status" value="1"/>
</dbReference>
<dbReference type="Gene3D" id="3.40.50.1110">
    <property type="entry name" value="SGNH hydrolase"/>
    <property type="match status" value="1"/>
</dbReference>
<dbReference type="SUPFAM" id="SSF103515">
    <property type="entry name" value="Autotransporter"/>
    <property type="match status" value="1"/>
</dbReference>
<evidence type="ECO:0000256" key="3">
    <source>
        <dbReference type="ARBA" id="ARBA00022801"/>
    </source>
</evidence>
<dbReference type="EMBL" id="JBHLZN010000006">
    <property type="protein sequence ID" value="MFB9887843.1"/>
    <property type="molecule type" value="Genomic_DNA"/>
</dbReference>
<keyword evidence="3" id="KW-0378">Hydrolase</keyword>
<dbReference type="InterPro" id="IPR036514">
    <property type="entry name" value="SGNH_hydro_sf"/>
</dbReference>
<comment type="caution">
    <text evidence="6">The sequence shown here is derived from an EMBL/GenBank/DDBJ whole genome shotgun (WGS) entry which is preliminary data.</text>
</comment>
<dbReference type="InterPro" id="IPR017186">
    <property type="entry name" value="Lipase_autotranspt_EstA"/>
</dbReference>
<accession>A0ABV5ZEZ1</accession>
<proteinExistence type="inferred from homology"/>
<dbReference type="RefSeq" id="WP_027312553.1">
    <property type="nucleotide sequence ID" value="NZ_JBHLZN010000006.1"/>
</dbReference>
<name>A0ABV5ZEZ1_9GAMM</name>
<evidence type="ECO:0000259" key="5">
    <source>
        <dbReference type="PROSITE" id="PS51208"/>
    </source>
</evidence>
<dbReference type="SMART" id="SM00869">
    <property type="entry name" value="Autotransporter"/>
    <property type="match status" value="1"/>
</dbReference>
<gene>
    <name evidence="6" type="ORF">ACFFLH_15620</name>
</gene>
<evidence type="ECO:0000256" key="1">
    <source>
        <dbReference type="ARBA" id="ARBA00008668"/>
    </source>
</evidence>
<dbReference type="PIRSF" id="PIRSF037375">
    <property type="entry name" value="Autotrns_EstA"/>
    <property type="match status" value="1"/>
</dbReference>
<dbReference type="PANTHER" id="PTHR45648:SF22">
    <property type="entry name" value="GDSL LIPASE_ACYLHYDROLASE FAMILY PROTEIN (AFU_ORTHOLOGUE AFUA_4G14700)"/>
    <property type="match status" value="1"/>
</dbReference>
<sequence>MRICRLSSLALAVSAASLAQANGFNNTIFFGDSLTDSGYFKNHTDVTGTNPAGGKFTTNPGLVWSEYLALRYGLNALPSNQAGTNYAAGGARIAGSPGVGSSAAPQSAPPLTTQLNSYLSSTGGVADANTLYTFWGGANDIFWAATLPSTSIPSYIQSTIGSHVTALKSLQNAGARYILVPNLPDIGKTPYGQSLGASAAASLTTLSKSYGDTLYASLLSNGVNFIPADTFSLLNEVAANPLRYGFTNATLPVCGTTSSLVCSEGVNFTASAAAASMYADGVHPTSAGHLILADYYQSLLTAPGQIAQLANQALYQQRSLQQSLQNHSQQRLADRSDSRFWLQGNLGKHEADNLALDSRPYSLTLGWDASYSDTHLFGLAIHSQQSDGDWGQNGSFSQSDLSLSAYSAWQHGPWQVQGSLNVGSLDQDSRRQVSLGQAKRSIDGNTAGSQFGLDLQLAYHFQQGAWQHGPLAGLSFQSINIDAFKESDAEGSSTAISYGAQKLRSSLASLGWQAQYQGASWQPYASLRWQHELQNQAREQQAGLGNYSYRLPVAAEDDSYALLVLGAQTQVGQLGKLNLSLNHYLAHDQRDDTRVNLSLQLPF</sequence>
<feature type="chain" id="PRO_5047066355" evidence="4">
    <location>
        <begin position="22"/>
        <end position="603"/>
    </location>
</feature>
<keyword evidence="7" id="KW-1185">Reference proteome</keyword>